<sequence length="323" mass="37216">MINIKTIWEAQKPTGDIIIIKTRIEDILHLNCYAATNHITGQHLYIMSVSKNVEIPDLKNYRFKGVEIFILEIGDFCEMNIYLLDNDLKDIFSLFIQNILENIAESVTESEAVTKTLNVISKWKKLFDKINFNGLSIEQQKGLIGELLFINHLLDNPKSSSTILNAWTGPDFEDKDFVFGGTGIEIKLTSSKYPKIKITNEGQLDSQNLNELFLILYTAEEVKENGFTLNSLISQTQQKLSANIDELKFFNERLMLLGYFEDDNEHYNKMFSLKRTYSYSVSEEFPKIIESELPNGVYNTSYFIELSAVENFSIEFDEISQKI</sequence>
<evidence type="ECO:0000313" key="2">
    <source>
        <dbReference type="EMBL" id="SHL36975.1"/>
    </source>
</evidence>
<reference evidence="3" key="3">
    <citation type="submission" date="2016-11" db="EMBL/GenBank/DDBJ databases">
        <authorList>
            <person name="Varghese N."/>
            <person name="Submissions S."/>
        </authorList>
    </citation>
    <scope>NUCLEOTIDE SEQUENCE [LARGE SCALE GENOMIC DNA]</scope>
    <source>
        <strain evidence="3">DSM 27989</strain>
    </source>
</reference>
<reference evidence="1" key="5">
    <citation type="submission" date="2024-05" db="EMBL/GenBank/DDBJ databases">
        <authorList>
            <person name="Sun Q."/>
            <person name="Zhou Y."/>
        </authorList>
    </citation>
    <scope>NUCLEOTIDE SEQUENCE</scope>
    <source>
        <strain evidence="1">CGMCC 1.12707</strain>
    </source>
</reference>
<organism evidence="2 3">
    <name type="scientific">Chishuiella changwenlii</name>
    <dbReference type="NCBI Taxonomy" id="1434701"/>
    <lineage>
        <taxon>Bacteria</taxon>
        <taxon>Pseudomonadati</taxon>
        <taxon>Bacteroidota</taxon>
        <taxon>Flavobacteriia</taxon>
        <taxon>Flavobacteriales</taxon>
        <taxon>Weeksellaceae</taxon>
        <taxon>Chishuiella</taxon>
    </lineage>
</organism>
<dbReference type="EMBL" id="FRBH01000008">
    <property type="protein sequence ID" value="SHL36975.1"/>
    <property type="molecule type" value="Genomic_DNA"/>
</dbReference>
<dbReference type="STRING" id="1434701.SAMN05443634_108142"/>
<dbReference type="Proteomes" id="UP000184120">
    <property type="component" value="Unassembled WGS sequence"/>
</dbReference>
<evidence type="ECO:0000313" key="1">
    <source>
        <dbReference type="EMBL" id="GGE91818.1"/>
    </source>
</evidence>
<keyword evidence="4" id="KW-1185">Reference proteome</keyword>
<dbReference type="Proteomes" id="UP000650994">
    <property type="component" value="Unassembled WGS sequence"/>
</dbReference>
<dbReference type="Pfam" id="PF14390">
    <property type="entry name" value="DUF4420"/>
    <property type="match status" value="1"/>
</dbReference>
<proteinExistence type="predicted"/>
<dbReference type="AlphaFoldDB" id="A0A1M7A2Y2"/>
<name>A0A1M7A2Y2_9FLAO</name>
<reference evidence="2" key="2">
    <citation type="submission" date="2016-11" db="EMBL/GenBank/DDBJ databases">
        <authorList>
            <person name="Jaros S."/>
            <person name="Januszkiewicz K."/>
            <person name="Wedrychowicz H."/>
        </authorList>
    </citation>
    <scope>NUCLEOTIDE SEQUENCE [LARGE SCALE GENOMIC DNA]</scope>
    <source>
        <strain evidence="2">DSM 27989</strain>
    </source>
</reference>
<protein>
    <submittedName>
        <fullName evidence="2">Putative PD-(D/E)XK family member</fullName>
    </submittedName>
</protein>
<dbReference type="EMBL" id="BMFL01000004">
    <property type="protein sequence ID" value="GGE91818.1"/>
    <property type="molecule type" value="Genomic_DNA"/>
</dbReference>
<reference evidence="4" key="4">
    <citation type="journal article" date="2019" name="Int. J. Syst. Evol. Microbiol.">
        <title>The Global Catalogue of Microorganisms (GCM) 10K type strain sequencing project: providing services to taxonomists for standard genome sequencing and annotation.</title>
        <authorList>
            <consortium name="The Broad Institute Genomics Platform"/>
            <consortium name="The Broad Institute Genome Sequencing Center for Infectious Disease"/>
            <person name="Wu L."/>
            <person name="Ma J."/>
        </authorList>
    </citation>
    <scope>NUCLEOTIDE SEQUENCE [LARGE SCALE GENOMIC DNA]</scope>
    <source>
        <strain evidence="4">CGMCC 1.12707</strain>
    </source>
</reference>
<evidence type="ECO:0000313" key="3">
    <source>
        <dbReference type="Proteomes" id="UP000184120"/>
    </source>
</evidence>
<reference evidence="1" key="1">
    <citation type="journal article" date="2014" name="Int. J. Syst. Evol. Microbiol.">
        <title>Complete genome of a new Firmicutes species belonging to the dominant human colonic microbiota ('Ruminococcus bicirculans') reveals two chromosomes and a selective capacity to utilize plant glucans.</title>
        <authorList>
            <consortium name="NISC Comparative Sequencing Program"/>
            <person name="Wegmann U."/>
            <person name="Louis P."/>
            <person name="Goesmann A."/>
            <person name="Henrissat B."/>
            <person name="Duncan S.H."/>
            <person name="Flint H.J."/>
        </authorList>
    </citation>
    <scope>NUCLEOTIDE SEQUENCE</scope>
    <source>
        <strain evidence="1">CGMCC 1.12707</strain>
    </source>
</reference>
<evidence type="ECO:0000313" key="4">
    <source>
        <dbReference type="Proteomes" id="UP000650994"/>
    </source>
</evidence>
<dbReference type="InterPro" id="IPR025534">
    <property type="entry name" value="DUF4420"/>
</dbReference>
<gene>
    <name evidence="1" type="ORF">GCM10010984_06870</name>
    <name evidence="2" type="ORF">SAMN05443634_108142</name>
</gene>
<accession>A0A1M7A2Y2</accession>
<dbReference type="OrthoDB" id="2808696at2"/>
<dbReference type="RefSeq" id="WP_072932737.1">
    <property type="nucleotide sequence ID" value="NZ_BMFL01000004.1"/>
</dbReference>